<sequence>MRDEADYDAAVDRQMAELSRTATLAPAAERPARRRRTGIESGQESAPARRYATLSAELRASFEALKDWKRSRPIVEQRKRSRPGLFNSYRLRAVLRFVLTCVAGAGLTEAEQEDLYDLLDNWYGTKPGMPTDAGHHRKLRDVFKSSNAFKTAVRDDVDEALLEVGWRKITLEQNGDVFEAYFRPVLDVVMRMIAESGSVQLWSGGDRPAPPSTKREYPMDGDAFRLNEADVVRKHGPGSFVPGLHVYSDATHESRSGAYKLYPLRVRVVNVITDDVRFLTVAYTPVVRKLKETGADEKARRRRSAVLQRVLYLAFRTAIGASHHGAEVTIGGRVYLAFVRVLLYLGDIPEEKAVLCLKSGKCAHPCSSCDVCVRDTGTPEALNSLNRDVVRMLTAHLEAARNYDQQRNAQRRLHLEASTSARSALPALAAFAGLSTLPFLLYKMIGFDVLHVLDLGVTRMLVHRLVRVYPHMCKNHYPLCGTLAAANRIANQRVSDMGRRCTAPRSAPGFLVEEGKPQSTFTGAQQRSGVAILPFATEGLYGVGRRHPAQPPTPTAAQTRRRVQSRAAASRRAGAGTARVRTCRQQATRPSFNTGLFGIDDNDDDCDLPPSFSFDWTAYRACFGATPLHVAVTAMFSEYAVLYARIAGWVTSTASVPLTLDGAHDISRQAEHFVLKIVTPILGVVHTLKVHKLLRHVMDAINMHGNLQNANTCGNEAQHKEDKVFYRRTNKTLASYTQQMVRQAQGSREVLRRINTIDDNMETALPAVRLAPTDSSVGAPESPTDGPSAADSSAAGSNSNAVNHFARTLPRQTVSVLSRRPALSGLGTLLGLPGTTTLPVRNSLRIAARLDCGSMLSQIVRATPSFISKPWYDAVLIDADAYRRSAGDMLVGEVRLLFRQAQQDMAAVCLWEPVPPTPGCPLAARSCTRLRWAAPRSDGGDWLVQIVPTSRIRRLVHVVPDFEELVKRRGLDADLPGHDATMERHREMRFFVNSFFPWA</sequence>
<protein>
    <submittedName>
        <fullName evidence="1">Uncharacterized protein</fullName>
    </submittedName>
</protein>
<proteinExistence type="predicted"/>
<reference evidence="1" key="1">
    <citation type="submission" date="2019-11" db="EMBL/GenBank/DDBJ databases">
        <title>Nori genome reveals adaptations in red seaweeds to the harsh intertidal environment.</title>
        <authorList>
            <person name="Wang D."/>
            <person name="Mao Y."/>
        </authorList>
    </citation>
    <scope>NUCLEOTIDE SEQUENCE</scope>
    <source>
        <tissue evidence="1">Gametophyte</tissue>
    </source>
</reference>
<organism evidence="1 2">
    <name type="scientific">Pyropia yezoensis</name>
    <name type="common">Susabi-nori</name>
    <name type="synonym">Porphyra yezoensis</name>
    <dbReference type="NCBI Taxonomy" id="2788"/>
    <lineage>
        <taxon>Eukaryota</taxon>
        <taxon>Rhodophyta</taxon>
        <taxon>Bangiophyceae</taxon>
        <taxon>Bangiales</taxon>
        <taxon>Bangiaceae</taxon>
        <taxon>Pyropia</taxon>
    </lineage>
</organism>
<comment type="caution">
    <text evidence="1">The sequence shown here is derived from an EMBL/GenBank/DDBJ whole genome shotgun (WGS) entry which is preliminary data.</text>
</comment>
<dbReference type="EMBL" id="CM020618">
    <property type="protein sequence ID" value="KAK1860299.1"/>
    <property type="molecule type" value="Genomic_DNA"/>
</dbReference>
<keyword evidence="2" id="KW-1185">Reference proteome</keyword>
<evidence type="ECO:0000313" key="2">
    <source>
        <dbReference type="Proteomes" id="UP000798662"/>
    </source>
</evidence>
<evidence type="ECO:0000313" key="1">
    <source>
        <dbReference type="EMBL" id="KAK1860299.1"/>
    </source>
</evidence>
<dbReference type="Proteomes" id="UP000798662">
    <property type="component" value="Chromosome 1"/>
</dbReference>
<accession>A0ACC3BQM2</accession>
<gene>
    <name evidence="1" type="ORF">I4F81_002888</name>
</gene>
<name>A0ACC3BQM2_PYRYE</name>